<sequence length="87" mass="9989">MNLMGFCLSRWKLNIKNNQTHLRTTSLLSQRKIITIKPRLTLPTSQPKAFSCLKWGRAFFVPPLQPIFLPLNCETSWGDKLSFSPSP</sequence>
<dbReference type="AlphaFoldDB" id="A0A4E9DRF2"/>
<dbReference type="EMBL" id="CAAKMV010000111">
    <property type="protein sequence ID" value="VIO54974.1"/>
    <property type="molecule type" value="Genomic_DNA"/>
</dbReference>
<proteinExistence type="predicted"/>
<name>A0A4E9DRF2_GIBZA</name>
<accession>A0A4E9DRF2</accession>
<gene>
    <name evidence="1" type="ORF">FUG_LOCUS145161</name>
</gene>
<evidence type="ECO:0000313" key="1">
    <source>
        <dbReference type="EMBL" id="VIO54974.1"/>
    </source>
</evidence>
<reference evidence="1" key="1">
    <citation type="submission" date="2019-04" db="EMBL/GenBank/DDBJ databases">
        <authorList>
            <person name="Melise S."/>
            <person name="Noan J."/>
            <person name="Okalmin O."/>
        </authorList>
    </citation>
    <scope>NUCLEOTIDE SEQUENCE</scope>
    <source>
        <strain evidence="1">FN9</strain>
    </source>
</reference>
<organism evidence="1">
    <name type="scientific">Gibberella zeae</name>
    <name type="common">Wheat head blight fungus</name>
    <name type="synonym">Fusarium graminearum</name>
    <dbReference type="NCBI Taxonomy" id="5518"/>
    <lineage>
        <taxon>Eukaryota</taxon>
        <taxon>Fungi</taxon>
        <taxon>Dikarya</taxon>
        <taxon>Ascomycota</taxon>
        <taxon>Pezizomycotina</taxon>
        <taxon>Sordariomycetes</taxon>
        <taxon>Hypocreomycetidae</taxon>
        <taxon>Hypocreales</taxon>
        <taxon>Nectriaceae</taxon>
        <taxon>Fusarium</taxon>
    </lineage>
</organism>
<protein>
    <submittedName>
        <fullName evidence="1">Uncharacterized protein</fullName>
    </submittedName>
</protein>